<dbReference type="Gene3D" id="3.40.50.300">
    <property type="entry name" value="P-loop containing nucleotide triphosphate hydrolases"/>
    <property type="match status" value="1"/>
</dbReference>
<keyword evidence="3" id="KW-0378">Hydrolase</keyword>
<sequence length="556" mass="60042">MPYVWAAPSADSPTMGGQPKAQLIDGDSNIGDASSFDAFLSEAGLQAADRYSVVSIMGPQSSGKSTLMNMLFGTPFAVMDGSRGRGQTTKGIWVSKAEELPLLVLDLQGTDSIEGGEGSKKFERQSSLFALALSDVLLVNVWFHDLGRHDASNMSLLRTVMEVHLQLFGRVERPERTVLLFLIRDHIEQSTPFDLMQQMVQRDVASIWESIDKPSHLTDAPLDRLFDLQITALPHFVFQKSEFTEAVGGVRSRFDAAHASPLVKGSAPTVPLDGLNDYMRGLWSAILSEEDLDLPNQKEALAMLRCGQIALRATESFSSKLAPVRDAVSAALISGNGCARRDLAGELAGMYTAALGEYDEMGQRYEKGRAQARRAELGIDLQREMLPVIRSQLQSASAAEADAYEQALIAALPAGSVAADLGSLSADLGDKAEESFKQLCEATCGDPLYSLLPEPSQVDQVVGEAKAMLRAQTTTLSDAACEQQRLQLVELMKASLQSALLRQLANLLDELQDDLWDRLAGAIAALLGDSALNDAFASQLKSVRTKVESVAPQVVP</sequence>
<evidence type="ECO:0000259" key="9">
    <source>
        <dbReference type="PROSITE" id="PS51715"/>
    </source>
</evidence>
<dbReference type="InterPro" id="IPR027417">
    <property type="entry name" value="P-loop_NTPase"/>
</dbReference>
<evidence type="ECO:0000256" key="5">
    <source>
        <dbReference type="ARBA" id="ARBA00022989"/>
    </source>
</evidence>
<dbReference type="CDD" id="cd01851">
    <property type="entry name" value="GBP"/>
    <property type="match status" value="1"/>
</dbReference>
<dbReference type="InterPro" id="IPR030386">
    <property type="entry name" value="G_GB1_RHD3_dom"/>
</dbReference>
<keyword evidence="1" id="KW-0812">Transmembrane</keyword>
<keyword evidence="6" id="KW-0342">GTP-binding</keyword>
<accession>A0A7S3B1K6</accession>
<dbReference type="SUPFAM" id="SSF52540">
    <property type="entry name" value="P-loop containing nucleoside triphosphate hydrolases"/>
    <property type="match status" value="1"/>
</dbReference>
<comment type="similarity">
    <text evidence="8">Belongs to the TRAFAC class dynamin-like GTPase superfamily. GB1/RHD3 GTPase family.</text>
</comment>
<gene>
    <name evidence="10" type="ORF">HERI1096_LOCUS22550</name>
</gene>
<dbReference type="GO" id="GO:0005525">
    <property type="term" value="F:GTP binding"/>
    <property type="evidence" value="ECO:0007669"/>
    <property type="project" value="UniProtKB-KW"/>
</dbReference>
<reference evidence="10" key="1">
    <citation type="submission" date="2021-01" db="EMBL/GenBank/DDBJ databases">
        <authorList>
            <person name="Corre E."/>
            <person name="Pelletier E."/>
            <person name="Niang G."/>
            <person name="Scheremetjew M."/>
            <person name="Finn R."/>
            <person name="Kale V."/>
            <person name="Holt S."/>
            <person name="Cochrane G."/>
            <person name="Meng A."/>
            <person name="Brown T."/>
            <person name="Cohen L."/>
        </authorList>
    </citation>
    <scope>NUCLEOTIDE SEQUENCE</scope>
    <source>
        <strain evidence="10">CCMP281</strain>
    </source>
</reference>
<dbReference type="Pfam" id="PF05879">
    <property type="entry name" value="RHD3_GTPase"/>
    <property type="match status" value="1"/>
</dbReference>
<name>A0A7S3B1K6_9EUKA</name>
<dbReference type="PROSITE" id="PS51715">
    <property type="entry name" value="G_GB1_RHD3"/>
    <property type="match status" value="1"/>
</dbReference>
<dbReference type="PANTHER" id="PTHR45923">
    <property type="entry name" value="PROTEIN SEY1"/>
    <property type="match status" value="1"/>
</dbReference>
<dbReference type="InterPro" id="IPR008803">
    <property type="entry name" value="RHD3/Sey1"/>
</dbReference>
<evidence type="ECO:0000256" key="1">
    <source>
        <dbReference type="ARBA" id="ARBA00022692"/>
    </source>
</evidence>
<dbReference type="GO" id="GO:0003924">
    <property type="term" value="F:GTPase activity"/>
    <property type="evidence" value="ECO:0007669"/>
    <property type="project" value="TreeGrafter"/>
</dbReference>
<dbReference type="EMBL" id="HBHX01040634">
    <property type="protein sequence ID" value="CAE0121849.1"/>
    <property type="molecule type" value="Transcribed_RNA"/>
</dbReference>
<evidence type="ECO:0000256" key="7">
    <source>
        <dbReference type="ARBA" id="ARBA00023136"/>
    </source>
</evidence>
<protein>
    <recommendedName>
        <fullName evidence="9">GB1/RHD3-type G domain-containing protein</fullName>
    </recommendedName>
</protein>
<feature type="domain" description="GB1/RHD3-type G" evidence="9">
    <location>
        <begin position="48"/>
        <end position="279"/>
    </location>
</feature>
<dbReference type="PANTHER" id="PTHR45923:SF2">
    <property type="entry name" value="PROTEIN SEY1"/>
    <property type="match status" value="1"/>
</dbReference>
<keyword evidence="2" id="KW-0547">Nucleotide-binding</keyword>
<dbReference type="GO" id="GO:0016320">
    <property type="term" value="P:endoplasmic reticulum membrane fusion"/>
    <property type="evidence" value="ECO:0007669"/>
    <property type="project" value="TreeGrafter"/>
</dbReference>
<dbReference type="GO" id="GO:0005783">
    <property type="term" value="C:endoplasmic reticulum"/>
    <property type="evidence" value="ECO:0007669"/>
    <property type="project" value="TreeGrafter"/>
</dbReference>
<keyword evidence="7" id="KW-0472">Membrane</keyword>
<keyword evidence="5" id="KW-1133">Transmembrane helix</keyword>
<evidence type="ECO:0000256" key="3">
    <source>
        <dbReference type="ARBA" id="ARBA00022801"/>
    </source>
</evidence>
<dbReference type="AlphaFoldDB" id="A0A7S3B1K6"/>
<dbReference type="InterPro" id="IPR046758">
    <property type="entry name" value="Sey1/RHD3-like_3HB"/>
</dbReference>
<evidence type="ECO:0000256" key="2">
    <source>
        <dbReference type="ARBA" id="ARBA00022741"/>
    </source>
</evidence>
<evidence type="ECO:0000313" key="10">
    <source>
        <dbReference type="EMBL" id="CAE0121849.1"/>
    </source>
</evidence>
<evidence type="ECO:0000256" key="8">
    <source>
        <dbReference type="PROSITE-ProRule" id="PRU01052"/>
    </source>
</evidence>
<keyword evidence="4" id="KW-0256">Endoplasmic reticulum</keyword>
<evidence type="ECO:0000256" key="4">
    <source>
        <dbReference type="ARBA" id="ARBA00022824"/>
    </source>
</evidence>
<evidence type="ECO:0000256" key="6">
    <source>
        <dbReference type="ARBA" id="ARBA00023134"/>
    </source>
</evidence>
<proteinExistence type="inferred from homology"/>
<organism evidence="10">
    <name type="scientific">Haptolina ericina</name>
    <dbReference type="NCBI Taxonomy" id="156174"/>
    <lineage>
        <taxon>Eukaryota</taxon>
        <taxon>Haptista</taxon>
        <taxon>Haptophyta</taxon>
        <taxon>Prymnesiophyceae</taxon>
        <taxon>Prymnesiales</taxon>
        <taxon>Prymnesiaceae</taxon>
        <taxon>Haptolina</taxon>
    </lineage>
</organism>
<dbReference type="Pfam" id="PF20428">
    <property type="entry name" value="Sey1_3HB"/>
    <property type="match status" value="1"/>
</dbReference>